<dbReference type="GO" id="GO:0005829">
    <property type="term" value="C:cytosol"/>
    <property type="evidence" value="ECO:0007669"/>
    <property type="project" value="TreeGrafter"/>
</dbReference>
<comment type="subunit">
    <text evidence="15">Heterotrimer of RecB, RecC and RecD. All subunits contribute to DNA-binding. Interacts with RecA.</text>
</comment>
<comment type="domain">
    <text evidence="15">The C-terminal domain has nuclease activity and interacts with RecD. It interacts with RecA, facilitating its loading onto ssDNA.</text>
</comment>
<feature type="region of interest" description="Disordered" evidence="17">
    <location>
        <begin position="520"/>
        <end position="539"/>
    </location>
</feature>
<dbReference type="EC" id="3.1.11.5" evidence="15"/>
<evidence type="ECO:0000256" key="9">
    <source>
        <dbReference type="ARBA" id="ARBA00022842"/>
    </source>
</evidence>
<comment type="miscellaneous">
    <text evidence="15">In the RecBCD complex, RecB has a slow 3'-5' helicase, an exonuclease activity and loads RecA onto ssDNA, RecD has a fast 5'-3' helicase activity, while RecC stimulates the ATPase and processivity of the RecB helicase and contributes to recognition of the Chi site.</text>
</comment>
<dbReference type="Gene3D" id="1.10.3170.10">
    <property type="entry name" value="Recbcd, chain B, domain 2"/>
    <property type="match status" value="1"/>
</dbReference>
<keyword evidence="1 15" id="KW-0540">Nuclease</keyword>
<keyword evidence="9 15" id="KW-0460">Magnesium</keyword>
<accession>A0A1M5JET5</accession>
<dbReference type="InterPro" id="IPR004586">
    <property type="entry name" value="RecB"/>
</dbReference>
<dbReference type="InterPro" id="IPR011604">
    <property type="entry name" value="PDDEXK-like_dom_sf"/>
</dbReference>
<feature type="binding site" evidence="15">
    <location>
        <position position="970"/>
    </location>
    <ligand>
        <name>Mg(2+)</name>
        <dbReference type="ChEBI" id="CHEBI:18420"/>
    </ligand>
</feature>
<feature type="binding site" evidence="15">
    <location>
        <position position="1100"/>
    </location>
    <ligand>
        <name>Mg(2+)</name>
        <dbReference type="ChEBI" id="CHEBI:18420"/>
    </ligand>
</feature>
<dbReference type="CDD" id="cd22352">
    <property type="entry name" value="RecB_C-like"/>
    <property type="match status" value="1"/>
</dbReference>
<dbReference type="InterPro" id="IPR011335">
    <property type="entry name" value="Restrct_endonuc-II-like"/>
</dbReference>
<dbReference type="PANTHER" id="PTHR11070">
    <property type="entry name" value="UVRD / RECB / PCRA DNA HELICASE FAMILY MEMBER"/>
    <property type="match status" value="1"/>
</dbReference>
<evidence type="ECO:0000256" key="3">
    <source>
        <dbReference type="ARBA" id="ARBA00022741"/>
    </source>
</evidence>
<comment type="catalytic activity">
    <reaction evidence="15">
        <text>Exonucleolytic cleavage (in the presence of ATP) in either 5'- to 3'- or 3'- to 5'-direction to yield 5'-phosphooligonucleotides.</text>
        <dbReference type="EC" id="3.1.11.5"/>
    </reaction>
</comment>
<dbReference type="Gene3D" id="3.90.320.10">
    <property type="match status" value="1"/>
</dbReference>
<evidence type="ECO:0000259" key="18">
    <source>
        <dbReference type="PROSITE" id="PS51198"/>
    </source>
</evidence>
<dbReference type="Pfam" id="PF12705">
    <property type="entry name" value="PDDEXK_1"/>
    <property type="match status" value="1"/>
</dbReference>
<dbReference type="GO" id="GO:0043138">
    <property type="term" value="F:3'-5' DNA helicase activity"/>
    <property type="evidence" value="ECO:0007669"/>
    <property type="project" value="UniProtKB-UniRule"/>
</dbReference>
<dbReference type="SUPFAM" id="SSF52540">
    <property type="entry name" value="P-loop containing nucleoside triphosphate hydrolases"/>
    <property type="match status" value="1"/>
</dbReference>
<dbReference type="PROSITE" id="PS51198">
    <property type="entry name" value="UVRD_HELICASE_ATP_BIND"/>
    <property type="match status" value="1"/>
</dbReference>
<keyword evidence="11 15" id="KW-0234">DNA repair</keyword>
<dbReference type="InterPro" id="IPR014017">
    <property type="entry name" value="DNA_helicase_UvrD-like_C"/>
</dbReference>
<evidence type="ECO:0000256" key="2">
    <source>
        <dbReference type="ARBA" id="ARBA00022723"/>
    </source>
</evidence>
<keyword evidence="6 15" id="KW-0347">Helicase</keyword>
<evidence type="ECO:0000259" key="19">
    <source>
        <dbReference type="PROSITE" id="PS51217"/>
    </source>
</evidence>
<protein>
    <recommendedName>
        <fullName evidence="15">RecBCD enzyme subunit RecB</fullName>
        <ecNumber evidence="15">3.1.11.5</ecNumber>
        <ecNumber evidence="15">5.6.2.4</ecNumber>
    </recommendedName>
    <alternativeName>
        <fullName evidence="15">DNA 3'-5' helicase subunit RecB</fullName>
    </alternativeName>
    <alternativeName>
        <fullName evidence="15">Exonuclease V subunit RecB</fullName>
        <shortName evidence="15">ExoV subunit RecB</shortName>
    </alternativeName>
    <alternativeName>
        <fullName evidence="15">Helicase/nuclease RecBCD subunit RecB</fullName>
    </alternativeName>
</protein>
<dbReference type="EMBL" id="FQWD01000003">
    <property type="protein sequence ID" value="SHG38543.1"/>
    <property type="molecule type" value="Genomic_DNA"/>
</dbReference>
<dbReference type="Gene3D" id="3.40.50.300">
    <property type="entry name" value="P-loop containing nucleotide triphosphate hydrolases"/>
    <property type="match status" value="2"/>
</dbReference>
<keyword evidence="7 15" id="KW-0269">Exonuclease</keyword>
<evidence type="ECO:0000313" key="20">
    <source>
        <dbReference type="EMBL" id="SHG38543.1"/>
    </source>
</evidence>
<organism evidence="20 21">
    <name type="scientific">Marisediminitalea aggregata</name>
    <dbReference type="NCBI Taxonomy" id="634436"/>
    <lineage>
        <taxon>Bacteria</taxon>
        <taxon>Pseudomonadati</taxon>
        <taxon>Pseudomonadota</taxon>
        <taxon>Gammaproteobacteria</taxon>
        <taxon>Alteromonadales</taxon>
        <taxon>Alteromonadaceae</taxon>
        <taxon>Marisediminitalea</taxon>
    </lineage>
</organism>
<dbReference type="PROSITE" id="PS51217">
    <property type="entry name" value="UVRD_HELICASE_CTER"/>
    <property type="match status" value="1"/>
</dbReference>
<evidence type="ECO:0000256" key="16">
    <source>
        <dbReference type="PROSITE-ProRule" id="PRU00560"/>
    </source>
</evidence>
<evidence type="ECO:0000256" key="11">
    <source>
        <dbReference type="ARBA" id="ARBA00023204"/>
    </source>
</evidence>
<dbReference type="InterPro" id="IPR027417">
    <property type="entry name" value="P-loop_NTPase"/>
</dbReference>
<keyword evidence="8 15" id="KW-0067">ATP-binding</keyword>
<gene>
    <name evidence="15" type="primary">recB</name>
    <name evidence="20" type="ORF">SAMN05216361_2044</name>
</gene>
<dbReference type="GO" id="GO:0003677">
    <property type="term" value="F:DNA binding"/>
    <property type="evidence" value="ECO:0007669"/>
    <property type="project" value="UniProtKB-UniRule"/>
</dbReference>
<dbReference type="GO" id="GO:0009338">
    <property type="term" value="C:exodeoxyribonuclease V complex"/>
    <property type="evidence" value="ECO:0007669"/>
    <property type="project" value="TreeGrafter"/>
</dbReference>
<evidence type="ECO:0000256" key="10">
    <source>
        <dbReference type="ARBA" id="ARBA00023125"/>
    </source>
</evidence>
<feature type="active site" description="For nuclease activity" evidence="15">
    <location>
        <position position="1100"/>
    </location>
</feature>
<evidence type="ECO:0000256" key="7">
    <source>
        <dbReference type="ARBA" id="ARBA00022839"/>
    </source>
</evidence>
<keyword evidence="21" id="KW-1185">Reference proteome</keyword>
<dbReference type="GO" id="GO:0008854">
    <property type="term" value="F:exodeoxyribonuclease V activity"/>
    <property type="evidence" value="ECO:0007669"/>
    <property type="project" value="UniProtKB-EC"/>
</dbReference>
<comment type="domain">
    <text evidence="15">The N-terminal DNA-binding domain is a ssDNA-dependent ATPase and has ATP-dependent 3'-5' helicase function. This domain interacts with RecC.</text>
</comment>
<keyword evidence="2 15" id="KW-0479">Metal-binding</keyword>
<dbReference type="GO" id="GO:0016887">
    <property type="term" value="F:ATP hydrolysis activity"/>
    <property type="evidence" value="ECO:0007669"/>
    <property type="project" value="RHEA"/>
</dbReference>
<evidence type="ECO:0000256" key="1">
    <source>
        <dbReference type="ARBA" id="ARBA00022722"/>
    </source>
</evidence>
<dbReference type="GO" id="GO:0000287">
    <property type="term" value="F:magnesium ion binding"/>
    <property type="evidence" value="ECO:0007669"/>
    <property type="project" value="UniProtKB-UniRule"/>
</dbReference>
<evidence type="ECO:0000256" key="4">
    <source>
        <dbReference type="ARBA" id="ARBA00022763"/>
    </source>
</evidence>
<dbReference type="AlphaFoldDB" id="A0A1M5JET5"/>
<comment type="cofactor">
    <cofactor evidence="15">
        <name>Mg(2+)</name>
        <dbReference type="ChEBI" id="CHEBI:18420"/>
    </cofactor>
    <text evidence="15">Binds 1 Mg(2+) ion per subunit.</text>
</comment>
<dbReference type="OrthoDB" id="9810135at2"/>
<feature type="binding site" evidence="16">
    <location>
        <begin position="21"/>
        <end position="28"/>
    </location>
    <ligand>
        <name>ATP</name>
        <dbReference type="ChEBI" id="CHEBI:30616"/>
    </ligand>
</feature>
<evidence type="ECO:0000256" key="12">
    <source>
        <dbReference type="ARBA" id="ARBA00023235"/>
    </source>
</evidence>
<dbReference type="Pfam" id="PF00580">
    <property type="entry name" value="UvrD-helicase"/>
    <property type="match status" value="1"/>
</dbReference>
<evidence type="ECO:0000256" key="13">
    <source>
        <dbReference type="ARBA" id="ARBA00034617"/>
    </source>
</evidence>
<keyword evidence="10 15" id="KW-0238">DNA-binding</keyword>
<evidence type="ECO:0000256" key="17">
    <source>
        <dbReference type="SAM" id="MobiDB-lite"/>
    </source>
</evidence>
<name>A0A1M5JET5_9ALTE</name>
<proteinExistence type="inferred from homology"/>
<feature type="region of interest" description="DNA-binding and helicase activity, interacts with RecC" evidence="15">
    <location>
        <begin position="1"/>
        <end position="883"/>
    </location>
</feature>
<comment type="catalytic activity">
    <reaction evidence="13 15">
        <text>Couples ATP hydrolysis with the unwinding of duplex DNA by translocating in the 3'-5' direction.</text>
        <dbReference type="EC" id="5.6.2.4"/>
    </reaction>
</comment>
<comment type="similarity">
    <text evidence="15">Belongs to the helicase family. UvrD subfamily.</text>
</comment>
<dbReference type="NCBIfam" id="TIGR00609">
    <property type="entry name" value="recB"/>
    <property type="match status" value="1"/>
</dbReference>
<dbReference type="GO" id="GO:0005524">
    <property type="term" value="F:ATP binding"/>
    <property type="evidence" value="ECO:0007669"/>
    <property type="project" value="UniProtKB-UniRule"/>
</dbReference>
<keyword evidence="5 15" id="KW-0378">Hydrolase</keyword>
<dbReference type="Gene3D" id="1.10.486.10">
    <property type="entry name" value="PCRA, domain 4"/>
    <property type="match status" value="1"/>
</dbReference>
<dbReference type="HAMAP" id="MF_01485">
    <property type="entry name" value="RecB"/>
    <property type="match status" value="1"/>
</dbReference>
<dbReference type="InterPro" id="IPR038726">
    <property type="entry name" value="PDDEXK_AddAB-type"/>
</dbReference>
<dbReference type="GO" id="GO:0000724">
    <property type="term" value="P:double-strand break repair via homologous recombination"/>
    <property type="evidence" value="ECO:0007669"/>
    <property type="project" value="UniProtKB-UniRule"/>
</dbReference>
<keyword evidence="3 15" id="KW-0547">Nucleotide-binding</keyword>
<feature type="domain" description="UvrD-like helicase ATP-binding" evidence="18">
    <location>
        <begin position="1"/>
        <end position="458"/>
    </location>
</feature>
<reference evidence="21" key="1">
    <citation type="submission" date="2016-11" db="EMBL/GenBank/DDBJ databases">
        <authorList>
            <person name="Varghese N."/>
            <person name="Submissions S."/>
        </authorList>
    </citation>
    <scope>NUCLEOTIDE SEQUENCE [LARGE SCALE GENOMIC DNA]</scope>
    <source>
        <strain evidence="21">CGMCC 1.8995</strain>
    </source>
</reference>
<evidence type="ECO:0000256" key="8">
    <source>
        <dbReference type="ARBA" id="ARBA00022840"/>
    </source>
</evidence>
<keyword evidence="12 15" id="KW-0413">Isomerase</keyword>
<evidence type="ECO:0000256" key="14">
    <source>
        <dbReference type="ARBA" id="ARBA00048988"/>
    </source>
</evidence>
<sequence length="1210" mass="136133">MSLSHLNVAELPLTGRHLIEASAGTGKTFNITRIYLRFLLEMRLPVQQILVMTFTKAATEEIRGRIAATLREALAFWQIANQQGLPEKADPVMASVYRAVPGEEGIALLQAALLELDDAAVFTIHSFCNRVLGDMAFTSATPLELALATDTRELYRLACEDFFRKVSHDEPAFILLQQQSWHSPERFIRRFGNLFDSSGDLGCTDTQTINQEFAEQLKSVSASYSEEGAQLCQSLLTQAGLFHETVIQNKPERAQEWDIILNWLEGGDFSTVPREVGQFVNGNRFRAKREGMEEAKAAIEPLKDFRVRLEKSLKQVNEAYNKQLNKAPALQVVLQGITFIREHVAKQKAQLQHVDFNDLIRMLAQRITSPDSPLSVQLRSQYPVALVDEFQDTDADQYHILANVYSSEATEQGKHALLMIGDPKQAIYGFRGGDIFTYLAAARQAKYRWVMDTNWRSVAPMVNAYNRLFWGNPLNKARRDLFDFEIGYEPVNASPGAKAASVPLSDPKADRAALTFLLLPQDDEQTDSPPTGPKTAPPRGEVRIEQAELLTREILRLLSEVTLGTKLTQPGDIAILVKNGNEARIVQQSLSHHGLPSVYLSNRNSLFESAEAVDVLRVLDAIWHAHDMRLVQSALSSPLIGLPTTKVHELLQNDDAADWDALLTQLSEWRAVWQRQGVLSMLLGLLQHQYMPPETGAERSLTNYQHLAEVLQDAAKGYPQPGHHLNWLRRQVLDPGQAQEQVQRLESDARLIQIVTQHGSKGLEYPIVFVPFASEYRDPTRFGNTLVDVVRYYDESEGKQQQILGPGPQLLERVKREADAESMRLLYVAITRSSHRCYLGVAETLQSELSSLGKVLARDQFSSWEEAIQALLSEGEGHTACISSVDNRDLTLPSEPAVPLACQQFDRALDDPWRLYSFSALTRQVAHTRIRQRESEINEVTAPDPVVSPEQSELLRYTLRPGAQSGNLLHDMLEELDFSEPDWLETAPVIAQRYGIEAHEQPALFEWLEDVLDTPLQDAFQGESFSMSSLPLHHTLREAEFYFPLNAVKRHALSKALAEHRASVLEQPLPVNLEGSALAGMMHGFIDLIFKRGDRYYVADYKSTYLGVGEHHYQPDNLALNNMQHNYDLQYLIYSVALHRFLAKRIPVYDPEQHFGGVYYFYLRGMSTQHSEHSGVFYHQLPVSMVLAVEKALTGSQTLVKTGSNTGSAL</sequence>
<dbReference type="RefSeq" id="WP_073321898.1">
    <property type="nucleotide sequence ID" value="NZ_FQWD01000003.1"/>
</dbReference>
<dbReference type="Proteomes" id="UP000184520">
    <property type="component" value="Unassembled WGS sequence"/>
</dbReference>
<evidence type="ECO:0000256" key="5">
    <source>
        <dbReference type="ARBA" id="ARBA00022801"/>
    </source>
</evidence>
<evidence type="ECO:0000313" key="21">
    <source>
        <dbReference type="Proteomes" id="UP000184520"/>
    </source>
</evidence>
<evidence type="ECO:0000256" key="15">
    <source>
        <dbReference type="HAMAP-Rule" id="MF_01485"/>
    </source>
</evidence>
<feature type="domain" description="UvrD-like helicase C-terminal" evidence="19">
    <location>
        <begin position="502"/>
        <end position="762"/>
    </location>
</feature>
<comment type="catalytic activity">
    <reaction evidence="14 15">
        <text>ATP + H2O = ADP + phosphate + H(+)</text>
        <dbReference type="Rhea" id="RHEA:13065"/>
        <dbReference type="ChEBI" id="CHEBI:15377"/>
        <dbReference type="ChEBI" id="CHEBI:15378"/>
        <dbReference type="ChEBI" id="CHEBI:30616"/>
        <dbReference type="ChEBI" id="CHEBI:43474"/>
        <dbReference type="ChEBI" id="CHEBI:456216"/>
        <dbReference type="EC" id="5.6.2.4"/>
    </reaction>
</comment>
<dbReference type="STRING" id="634436.SAMN05216361_2044"/>
<dbReference type="EC" id="5.6.2.4" evidence="15"/>
<comment type="function">
    <text evidence="15">A helicase/nuclease that prepares dsDNA breaks (DSB) for recombinational DNA repair. Binds to DSBs and unwinds DNA via a highly rapid and processive ATP-dependent bidirectional helicase activity. Unwinds dsDNA until it encounters a Chi (crossover hotspot instigator) sequence from the 3' direction. Cuts ssDNA a few nucleotides 3' to the Chi site. The properties and activities of the enzyme are changed at Chi. The Chi-altered holoenzyme produces a long 3'-ssDNA overhang and facilitates RecA-binding to the ssDNA for homologous DNA recombination and repair. Holoenzyme degrades any linearized DNA that is unable to undergo homologous recombination. In the holoenzyme this subunit contributes ATPase, 3'-5' helicase, exonuclease activity and loads RecA onto ssDNA.</text>
</comment>
<dbReference type="InterPro" id="IPR000212">
    <property type="entry name" value="DNA_helicase_UvrD/REP"/>
</dbReference>
<dbReference type="SUPFAM" id="SSF52980">
    <property type="entry name" value="Restriction endonuclease-like"/>
    <property type="match status" value="1"/>
</dbReference>
<evidence type="ECO:0000256" key="6">
    <source>
        <dbReference type="ARBA" id="ARBA00022806"/>
    </source>
</evidence>
<dbReference type="InterPro" id="IPR014016">
    <property type="entry name" value="UvrD-like_ATP-bd"/>
</dbReference>
<keyword evidence="4 15" id="KW-0227">DNA damage</keyword>
<dbReference type="PANTHER" id="PTHR11070:SF23">
    <property type="entry name" value="RECBCD ENZYME SUBUNIT RECB"/>
    <property type="match status" value="1"/>
</dbReference>
<dbReference type="Pfam" id="PF13361">
    <property type="entry name" value="UvrD_C"/>
    <property type="match status" value="1"/>
</dbReference>
<feature type="binding site" evidence="15">
    <location>
        <position position="1087"/>
    </location>
    <ligand>
        <name>Mg(2+)</name>
        <dbReference type="ChEBI" id="CHEBI:18420"/>
    </ligand>
</feature>
<feature type="region of interest" description="Nuclease activity, interacts with RecD and RecA" evidence="15">
    <location>
        <begin position="912"/>
        <end position="1210"/>
    </location>
</feature>